<comment type="caution">
    <text evidence="1">The sequence shown here is derived from an EMBL/GenBank/DDBJ whole genome shotgun (WGS) entry which is preliminary data.</text>
</comment>
<sequence length="112" mass="12578">MARLCKLDPLDFVDPPEEWRTNLVRLEIVLAIEKKRRNPDEVDLVGDIPFVFEAIFLPANNVTNPLDVEIGEEGSKEILAYIFFSTVSSNSDCLNEYSTSSGKGCSRHKCLS</sequence>
<proteinExistence type="predicted"/>
<accession>A0A4S4L2W4</accession>
<protein>
    <submittedName>
        <fullName evidence="1">Uncharacterized protein</fullName>
    </submittedName>
</protein>
<evidence type="ECO:0000313" key="1">
    <source>
        <dbReference type="EMBL" id="THH03820.1"/>
    </source>
</evidence>
<keyword evidence="2" id="KW-1185">Reference proteome</keyword>
<reference evidence="1 2" key="1">
    <citation type="submission" date="2019-02" db="EMBL/GenBank/DDBJ databases">
        <title>Genome sequencing of the rare red list fungi Bondarzewia mesenterica.</title>
        <authorList>
            <person name="Buettner E."/>
            <person name="Kellner H."/>
        </authorList>
    </citation>
    <scope>NUCLEOTIDE SEQUENCE [LARGE SCALE GENOMIC DNA]</scope>
    <source>
        <strain evidence="1 2">DSM 108281</strain>
    </source>
</reference>
<gene>
    <name evidence="1" type="ORF">EW146_g10336</name>
</gene>
<dbReference type="AlphaFoldDB" id="A0A4S4L2W4"/>
<dbReference type="EMBL" id="SGPL01001265">
    <property type="protein sequence ID" value="THH03820.1"/>
    <property type="molecule type" value="Genomic_DNA"/>
</dbReference>
<dbReference type="Proteomes" id="UP000310158">
    <property type="component" value="Unassembled WGS sequence"/>
</dbReference>
<name>A0A4S4L2W4_9AGAM</name>
<organism evidence="1 2">
    <name type="scientific">Bondarzewia mesenterica</name>
    <dbReference type="NCBI Taxonomy" id="1095465"/>
    <lineage>
        <taxon>Eukaryota</taxon>
        <taxon>Fungi</taxon>
        <taxon>Dikarya</taxon>
        <taxon>Basidiomycota</taxon>
        <taxon>Agaricomycotina</taxon>
        <taxon>Agaricomycetes</taxon>
        <taxon>Russulales</taxon>
        <taxon>Bondarzewiaceae</taxon>
        <taxon>Bondarzewia</taxon>
    </lineage>
</organism>
<evidence type="ECO:0000313" key="2">
    <source>
        <dbReference type="Proteomes" id="UP000310158"/>
    </source>
</evidence>